<dbReference type="InterPro" id="IPR001005">
    <property type="entry name" value="SANT/Myb"/>
</dbReference>
<protein>
    <recommendedName>
        <fullName evidence="2">HTH myb-type domain-containing protein</fullName>
    </recommendedName>
</protein>
<dbReference type="Gene3D" id="1.10.10.60">
    <property type="entry name" value="Homeodomain-like"/>
    <property type="match status" value="1"/>
</dbReference>
<dbReference type="PANTHER" id="PTHR44042:SF61">
    <property type="entry name" value="HTH MYB-TYPE DOMAIN-CONTAINING PROTEIN"/>
    <property type="match status" value="1"/>
</dbReference>
<dbReference type="GO" id="GO:0003677">
    <property type="term" value="F:DNA binding"/>
    <property type="evidence" value="ECO:0007669"/>
    <property type="project" value="UniProtKB-KW"/>
</dbReference>
<dbReference type="InterPro" id="IPR017930">
    <property type="entry name" value="Myb_dom"/>
</dbReference>
<feature type="domain" description="HTH myb-type" evidence="2">
    <location>
        <begin position="1"/>
        <end position="42"/>
    </location>
</feature>
<dbReference type="STRING" id="888268.A0A1E5UZU2"/>
<evidence type="ECO:0000259" key="2">
    <source>
        <dbReference type="PROSITE" id="PS51294"/>
    </source>
</evidence>
<dbReference type="CDD" id="cd00167">
    <property type="entry name" value="SANT"/>
    <property type="match status" value="1"/>
</dbReference>
<accession>A0A1E5UZU2</accession>
<comment type="caution">
    <text evidence="3">The sequence shown here is derived from an EMBL/GenBank/DDBJ whole genome shotgun (WGS) entry which is preliminary data.</text>
</comment>
<evidence type="ECO:0000313" key="3">
    <source>
        <dbReference type="EMBL" id="OEL18416.1"/>
    </source>
</evidence>
<organism evidence="3 4">
    <name type="scientific">Dichanthelium oligosanthes</name>
    <dbReference type="NCBI Taxonomy" id="888268"/>
    <lineage>
        <taxon>Eukaryota</taxon>
        <taxon>Viridiplantae</taxon>
        <taxon>Streptophyta</taxon>
        <taxon>Embryophyta</taxon>
        <taxon>Tracheophyta</taxon>
        <taxon>Spermatophyta</taxon>
        <taxon>Magnoliopsida</taxon>
        <taxon>Liliopsida</taxon>
        <taxon>Poales</taxon>
        <taxon>Poaceae</taxon>
        <taxon>PACMAD clade</taxon>
        <taxon>Panicoideae</taxon>
        <taxon>Panicodae</taxon>
        <taxon>Paniceae</taxon>
        <taxon>Dichantheliinae</taxon>
        <taxon>Dichanthelium</taxon>
    </lineage>
</organism>
<feature type="non-terminal residue" evidence="3">
    <location>
        <position position="1"/>
    </location>
</feature>
<proteinExistence type="predicted"/>
<dbReference type="OrthoDB" id="582313at2759"/>
<dbReference type="EMBL" id="LWDX02056633">
    <property type="protein sequence ID" value="OEL18416.1"/>
    <property type="molecule type" value="Genomic_DNA"/>
</dbReference>
<dbReference type="InterPro" id="IPR009057">
    <property type="entry name" value="Homeodomain-like_sf"/>
</dbReference>
<evidence type="ECO:0000256" key="1">
    <source>
        <dbReference type="ARBA" id="ARBA00023125"/>
    </source>
</evidence>
<keyword evidence="1" id="KW-0238">DNA-binding</keyword>
<keyword evidence="4" id="KW-1185">Reference proteome</keyword>
<dbReference type="SUPFAM" id="SSF46689">
    <property type="entry name" value="Homeodomain-like"/>
    <property type="match status" value="1"/>
</dbReference>
<gene>
    <name evidence="3" type="ORF">BAE44_0020565</name>
</gene>
<evidence type="ECO:0000313" key="4">
    <source>
        <dbReference type="Proteomes" id="UP000095767"/>
    </source>
</evidence>
<dbReference type="Proteomes" id="UP000095767">
    <property type="component" value="Unassembled WGS sequence"/>
</dbReference>
<reference evidence="3 4" key="1">
    <citation type="submission" date="2016-09" db="EMBL/GenBank/DDBJ databases">
        <title>The draft genome of Dichanthelium oligosanthes: A C3 panicoid grass species.</title>
        <authorList>
            <person name="Studer A.J."/>
            <person name="Schnable J.C."/>
            <person name="Brutnell T.P."/>
        </authorList>
    </citation>
    <scope>NUCLEOTIDE SEQUENCE [LARGE SCALE GENOMIC DNA]</scope>
    <source>
        <strain evidence="4">cv. Kellogg 1175</strain>
        <tissue evidence="3">Leaf</tissue>
    </source>
</reference>
<dbReference type="AlphaFoldDB" id="A0A1E5UZU2"/>
<dbReference type="PANTHER" id="PTHR44042">
    <property type="entry name" value="DUPLICATED HOMEODOMAIN-LIKE SUPERFAMILY PROTEIN-RELATED"/>
    <property type="match status" value="1"/>
</dbReference>
<name>A0A1E5UZU2_9POAL</name>
<dbReference type="PROSITE" id="PS51294">
    <property type="entry name" value="HTH_MYB"/>
    <property type="match status" value="1"/>
</dbReference>
<sequence>LFLLGLLTYGRGNWKNISKYYVTTRTSMQVSGHAQNYFRSLENPTYRQRYSINNVGLYDDEPWAQNNTSGWEGFTFAGGAYNRNGYGASGQHTTMNNVAEVLSPILNHAN</sequence>